<sequence>MFLDCQELEKERTDLLEDVTGNKRKMKELEDNLLFRLTSTQGSLVDDESLITVLGNTKHTAEEVTQKLQIAAETEIQINAAREEYRP</sequence>
<keyword evidence="4" id="KW-1185">Reference proteome</keyword>
<dbReference type="PANTHER" id="PTHR46961:SF18">
    <property type="entry name" value="DYNEIN AXONEMAL HEAVY CHAIN 5"/>
    <property type="match status" value="1"/>
</dbReference>
<dbReference type="Proteomes" id="UP001529510">
    <property type="component" value="Unassembled WGS sequence"/>
</dbReference>
<dbReference type="EMBL" id="JAMKFB020000016">
    <property type="protein sequence ID" value="KAL0172819.1"/>
    <property type="molecule type" value="Genomic_DNA"/>
</dbReference>
<evidence type="ECO:0000259" key="2">
    <source>
        <dbReference type="Pfam" id="PF12781"/>
    </source>
</evidence>
<evidence type="ECO:0000256" key="1">
    <source>
        <dbReference type="SAM" id="Coils"/>
    </source>
</evidence>
<dbReference type="InterPro" id="IPR026983">
    <property type="entry name" value="DHC"/>
</dbReference>
<comment type="caution">
    <text evidence="3">The sequence shown here is derived from an EMBL/GenBank/DDBJ whole genome shotgun (WGS) entry which is preliminary data.</text>
</comment>
<evidence type="ECO:0000313" key="4">
    <source>
        <dbReference type="Proteomes" id="UP001529510"/>
    </source>
</evidence>
<keyword evidence="1" id="KW-0175">Coiled coil</keyword>
<dbReference type="InterPro" id="IPR035706">
    <property type="entry name" value="AAA_9"/>
</dbReference>
<feature type="non-terminal residue" evidence="3">
    <location>
        <position position="87"/>
    </location>
</feature>
<dbReference type="Gene3D" id="6.10.140.1060">
    <property type="match status" value="1"/>
</dbReference>
<gene>
    <name evidence="3" type="ORF">M9458_033130</name>
</gene>
<dbReference type="AlphaFoldDB" id="A0ABD0PFF9"/>
<organism evidence="3 4">
    <name type="scientific">Cirrhinus mrigala</name>
    <name type="common">Mrigala</name>
    <dbReference type="NCBI Taxonomy" id="683832"/>
    <lineage>
        <taxon>Eukaryota</taxon>
        <taxon>Metazoa</taxon>
        <taxon>Chordata</taxon>
        <taxon>Craniata</taxon>
        <taxon>Vertebrata</taxon>
        <taxon>Euteleostomi</taxon>
        <taxon>Actinopterygii</taxon>
        <taxon>Neopterygii</taxon>
        <taxon>Teleostei</taxon>
        <taxon>Ostariophysi</taxon>
        <taxon>Cypriniformes</taxon>
        <taxon>Cyprinidae</taxon>
        <taxon>Labeoninae</taxon>
        <taxon>Labeonini</taxon>
        <taxon>Cirrhinus</taxon>
    </lineage>
</organism>
<dbReference type="PANTHER" id="PTHR46961">
    <property type="entry name" value="DYNEIN HEAVY CHAIN 1, AXONEMAL-LIKE PROTEIN"/>
    <property type="match status" value="1"/>
</dbReference>
<proteinExistence type="predicted"/>
<feature type="coiled-coil region" evidence="1">
    <location>
        <begin position="5"/>
        <end position="32"/>
    </location>
</feature>
<reference evidence="3 4" key="1">
    <citation type="submission" date="2024-05" db="EMBL/GenBank/DDBJ databases">
        <title>Genome sequencing and assembly of Indian major carp, Cirrhinus mrigala (Hamilton, 1822).</title>
        <authorList>
            <person name="Mohindra V."/>
            <person name="Chowdhury L.M."/>
            <person name="Lal K."/>
            <person name="Jena J.K."/>
        </authorList>
    </citation>
    <scope>NUCLEOTIDE SEQUENCE [LARGE SCALE GENOMIC DNA]</scope>
    <source>
        <strain evidence="3">CM1030</strain>
        <tissue evidence="3">Blood</tissue>
    </source>
</reference>
<feature type="domain" description="Dynein heavy chain ATP-binding dynein motor region" evidence="2">
    <location>
        <begin position="6"/>
        <end position="64"/>
    </location>
</feature>
<dbReference type="Pfam" id="PF12781">
    <property type="entry name" value="AAA_9"/>
    <property type="match status" value="1"/>
</dbReference>
<evidence type="ECO:0000313" key="3">
    <source>
        <dbReference type="EMBL" id="KAL0172819.1"/>
    </source>
</evidence>
<protein>
    <recommendedName>
        <fullName evidence="2">Dynein heavy chain ATP-binding dynein motor region domain-containing protein</fullName>
    </recommendedName>
</protein>
<accession>A0ABD0PFF9</accession>
<name>A0ABD0PFF9_CIRMR</name>